<evidence type="ECO:0000313" key="3">
    <source>
        <dbReference type="Proteomes" id="UP000649739"/>
    </source>
</evidence>
<comment type="caution">
    <text evidence="2">The sequence shown here is derived from an EMBL/GenBank/DDBJ whole genome shotgun (WGS) entry which is preliminary data.</text>
</comment>
<dbReference type="Proteomes" id="UP000649739">
    <property type="component" value="Unassembled WGS sequence"/>
</dbReference>
<sequence>MLGSVALPVRRLISRGYRPVPQPPPPTDCLVGLPGAPLAGAPPAAVAALLGASVAGGVGVVLPTCVDRAAPAAHRAVVADLLARLDELRAAEPGRPVVLLLGMQWGPGEDDAARDRLRDLCELVGDRPVPVVGIAMPRVGKAPMLNAAFRIATAAGLAGVGWVDDDVRLGPGCLARLVAAFRRRGCRGSAGARKVPRPHPYAAARLLHRGKLVGRTPRYAYPHGCCMIVDAALAARGIPDRYTCEDDYFCFALIDPAHPDPLHRMHIVPDALCYHAVGGPAGEIRRRVTRSLRTAAVLLADFPAPVAAIYFSMYFHGLWPLAAAARGHGAAFAARKWAVKSLHFLWFARVALALAARGLVGRPLAAIPWAAYSRHDRPPPAPLPVAAAAPGVRQ</sequence>
<dbReference type="EMBL" id="BMQB01000011">
    <property type="protein sequence ID" value="GGK06744.1"/>
    <property type="molecule type" value="Genomic_DNA"/>
</dbReference>
<proteinExistence type="predicted"/>
<organism evidence="2 3">
    <name type="scientific">Pilimelia anulata</name>
    <dbReference type="NCBI Taxonomy" id="53371"/>
    <lineage>
        <taxon>Bacteria</taxon>
        <taxon>Bacillati</taxon>
        <taxon>Actinomycetota</taxon>
        <taxon>Actinomycetes</taxon>
        <taxon>Micromonosporales</taxon>
        <taxon>Micromonosporaceae</taxon>
        <taxon>Pilimelia</taxon>
    </lineage>
</organism>
<reference evidence="2" key="2">
    <citation type="submission" date="2020-09" db="EMBL/GenBank/DDBJ databases">
        <authorList>
            <person name="Sun Q."/>
            <person name="Ohkuma M."/>
        </authorList>
    </citation>
    <scope>NUCLEOTIDE SEQUENCE</scope>
    <source>
        <strain evidence="2">JCM 3090</strain>
    </source>
</reference>
<dbReference type="Pfam" id="PF00535">
    <property type="entry name" value="Glycos_transf_2"/>
    <property type="match status" value="1"/>
</dbReference>
<gene>
    <name evidence="2" type="ORF">GCM10010123_40640</name>
</gene>
<accession>A0A8J3BFE5</accession>
<dbReference type="InterPro" id="IPR029044">
    <property type="entry name" value="Nucleotide-diphossugar_trans"/>
</dbReference>
<dbReference type="Gene3D" id="3.90.550.10">
    <property type="entry name" value="Spore Coat Polysaccharide Biosynthesis Protein SpsA, Chain A"/>
    <property type="match status" value="1"/>
</dbReference>
<name>A0A8J3BFE5_9ACTN</name>
<dbReference type="SUPFAM" id="SSF53448">
    <property type="entry name" value="Nucleotide-diphospho-sugar transferases"/>
    <property type="match status" value="1"/>
</dbReference>
<dbReference type="AlphaFoldDB" id="A0A8J3BFE5"/>
<keyword evidence="3" id="KW-1185">Reference proteome</keyword>
<feature type="domain" description="Glycosyltransferase 2-like" evidence="1">
    <location>
        <begin position="110"/>
        <end position="206"/>
    </location>
</feature>
<dbReference type="RefSeq" id="WP_189171802.1">
    <property type="nucleotide sequence ID" value="NZ_BMQB01000011.1"/>
</dbReference>
<reference evidence="2" key="1">
    <citation type="journal article" date="2014" name="Int. J. Syst. Evol. Microbiol.">
        <title>Complete genome sequence of Corynebacterium casei LMG S-19264T (=DSM 44701T), isolated from a smear-ripened cheese.</title>
        <authorList>
            <consortium name="US DOE Joint Genome Institute (JGI-PGF)"/>
            <person name="Walter F."/>
            <person name="Albersmeier A."/>
            <person name="Kalinowski J."/>
            <person name="Ruckert C."/>
        </authorList>
    </citation>
    <scope>NUCLEOTIDE SEQUENCE</scope>
    <source>
        <strain evidence="2">JCM 3090</strain>
    </source>
</reference>
<dbReference type="InterPro" id="IPR001173">
    <property type="entry name" value="Glyco_trans_2-like"/>
</dbReference>
<evidence type="ECO:0000259" key="1">
    <source>
        <dbReference type="Pfam" id="PF00535"/>
    </source>
</evidence>
<evidence type="ECO:0000313" key="2">
    <source>
        <dbReference type="EMBL" id="GGK06744.1"/>
    </source>
</evidence>
<protein>
    <recommendedName>
        <fullName evidence="1">Glycosyltransferase 2-like domain-containing protein</fullName>
    </recommendedName>
</protein>